<dbReference type="GeneTree" id="ENSGT00940000163384"/>
<dbReference type="InterPro" id="IPR006703">
    <property type="entry name" value="G_AIG1"/>
</dbReference>
<dbReference type="SUPFAM" id="SSF52540">
    <property type="entry name" value="P-loop containing nucleoside triphosphate hydrolases"/>
    <property type="match status" value="1"/>
</dbReference>
<feature type="region of interest" description="Disordered" evidence="4">
    <location>
        <begin position="295"/>
        <end position="318"/>
    </location>
</feature>
<dbReference type="eggNOG" id="ENOG502R7PE">
    <property type="taxonomic scope" value="Eukaryota"/>
</dbReference>
<evidence type="ECO:0000313" key="6">
    <source>
        <dbReference type="Ensembl" id="ENSMPUP00000007439.1"/>
    </source>
</evidence>
<keyword evidence="3" id="KW-0342">GTP-binding</keyword>
<dbReference type="AlphaFoldDB" id="M3Y7Y2"/>
<proteinExistence type="inferred from homology"/>
<dbReference type="HOGENOM" id="CLU_010468_0_0_1"/>
<dbReference type="Pfam" id="PF04548">
    <property type="entry name" value="AIG1"/>
    <property type="match status" value="1"/>
</dbReference>
<evidence type="ECO:0000256" key="2">
    <source>
        <dbReference type="ARBA" id="ARBA00022741"/>
    </source>
</evidence>
<dbReference type="PANTHER" id="PTHR10903:SF170">
    <property type="entry name" value="GTPASE IMAP FAMILY MEMBER 7"/>
    <property type="match status" value="1"/>
</dbReference>
<dbReference type="Ensembl" id="ENSMPUT00000007559.1">
    <property type="protein sequence ID" value="ENSMPUP00000007439.1"/>
    <property type="gene ID" value="ENSMPUG00000007495.1"/>
</dbReference>
<dbReference type="Gene3D" id="3.40.50.300">
    <property type="entry name" value="P-loop containing nucleotide triphosphate hydrolases"/>
    <property type="match status" value="1"/>
</dbReference>
<protein>
    <recommendedName>
        <fullName evidence="5">AIG1-type G domain-containing protein</fullName>
    </recommendedName>
</protein>
<evidence type="ECO:0000256" key="1">
    <source>
        <dbReference type="ARBA" id="ARBA00008535"/>
    </source>
</evidence>
<dbReference type="CDD" id="cd01852">
    <property type="entry name" value="AIG1"/>
    <property type="match status" value="1"/>
</dbReference>
<dbReference type="InterPro" id="IPR045058">
    <property type="entry name" value="GIMA/IAN/Toc"/>
</dbReference>
<feature type="region of interest" description="Disordered" evidence="4">
    <location>
        <begin position="253"/>
        <end position="274"/>
    </location>
</feature>
<dbReference type="OMA" id="QECPSRR"/>
<dbReference type="InParanoid" id="M3Y7Y2"/>
<evidence type="ECO:0000259" key="5">
    <source>
        <dbReference type="PROSITE" id="PS51720"/>
    </source>
</evidence>
<accession>M3Y7Y2</accession>
<dbReference type="PROSITE" id="PS51720">
    <property type="entry name" value="G_AIG1"/>
    <property type="match status" value="1"/>
</dbReference>
<organism evidence="6">
    <name type="scientific">Mustela putorius furo</name>
    <name type="common">European domestic ferret</name>
    <name type="synonym">Mustela furo</name>
    <dbReference type="NCBI Taxonomy" id="9669"/>
    <lineage>
        <taxon>Eukaryota</taxon>
        <taxon>Metazoa</taxon>
        <taxon>Chordata</taxon>
        <taxon>Craniata</taxon>
        <taxon>Vertebrata</taxon>
        <taxon>Euteleostomi</taxon>
        <taxon>Mammalia</taxon>
        <taxon>Eutheria</taxon>
        <taxon>Laurasiatheria</taxon>
        <taxon>Carnivora</taxon>
        <taxon>Caniformia</taxon>
        <taxon>Musteloidea</taxon>
        <taxon>Mustelidae</taxon>
        <taxon>Mustelinae</taxon>
        <taxon>Mustela</taxon>
    </lineage>
</organism>
<evidence type="ECO:0000256" key="3">
    <source>
        <dbReference type="ARBA" id="ARBA00023134"/>
    </source>
</evidence>
<dbReference type="GO" id="GO:0005525">
    <property type="term" value="F:GTP binding"/>
    <property type="evidence" value="ECO:0007669"/>
    <property type="project" value="UniProtKB-KW"/>
</dbReference>
<dbReference type="PANTHER" id="PTHR10903">
    <property type="entry name" value="GTPASE, IMAP FAMILY MEMBER-RELATED"/>
    <property type="match status" value="1"/>
</dbReference>
<name>M3Y7Y2_MUSPF</name>
<comment type="similarity">
    <text evidence="1">Belongs to the TRAFAC class TrmE-Era-EngA-EngB-Septin-like GTPase superfamily. AIG1/Toc34/Toc159-like paraseptin GTPase family. IAN subfamily.</text>
</comment>
<feature type="domain" description="AIG1-type G" evidence="5">
    <location>
        <begin position="1"/>
        <end position="194"/>
    </location>
</feature>
<dbReference type="STRING" id="9669.ENSMPUP00000007439"/>
<dbReference type="FunFam" id="3.40.50.300:FF:000366">
    <property type="entry name" value="GTPase, IMAP family member 2"/>
    <property type="match status" value="1"/>
</dbReference>
<dbReference type="InterPro" id="IPR027417">
    <property type="entry name" value="P-loop_NTPase"/>
</dbReference>
<sequence>LRVVLVGKTGNGKSATANTLLGRKAFDSRIPPHSVTKKGQKASWEWKGWNLLVVDTPRLFDTKETPETTCREISQCVLSSCSGAQAIFLVLQLGYYLVEEQKTMALIKAVFGKAALKPMIVLFTHKDSWEDLAYVDPILKDIIKDCGNCFCAFDNRATEAEKEAPVQELMGMVGEMMWSDGGAYFSDTIYKNMEKSLKKRTEVPKKIYTDPLNKEIKQVEKEYTHKSQQEQEEKIKGLKIKYDEQIKNLREEAEERKTYPEEKNRKVKRERAELERQKMQIREEFEEKIRKLEDKLKQQKQRERKKQSGDWQRRRLSV</sequence>
<dbReference type="EMBL" id="AEYP01064780">
    <property type="status" value="NOT_ANNOTATED_CDS"/>
    <property type="molecule type" value="Genomic_DNA"/>
</dbReference>
<keyword evidence="2" id="KW-0547">Nucleotide-binding</keyword>
<reference evidence="6" key="1">
    <citation type="submission" date="2024-06" db="UniProtKB">
        <authorList>
            <consortium name="Ensembl"/>
        </authorList>
    </citation>
    <scope>IDENTIFICATION</scope>
</reference>
<evidence type="ECO:0000256" key="4">
    <source>
        <dbReference type="SAM" id="MobiDB-lite"/>
    </source>
</evidence>